<evidence type="ECO:0000256" key="6">
    <source>
        <dbReference type="SAM" id="Phobius"/>
    </source>
</evidence>
<evidence type="ECO:0000256" key="2">
    <source>
        <dbReference type="ARBA" id="ARBA00022475"/>
    </source>
</evidence>
<comment type="caution">
    <text evidence="7">The sequence shown here is derived from an EMBL/GenBank/DDBJ whole genome shotgun (WGS) entry which is preliminary data.</text>
</comment>
<dbReference type="RefSeq" id="WP_102767083.1">
    <property type="nucleotide sequence ID" value="NZ_POSP01000003.1"/>
</dbReference>
<feature type="transmembrane region" description="Helical" evidence="6">
    <location>
        <begin position="88"/>
        <end position="106"/>
    </location>
</feature>
<keyword evidence="3 6" id="KW-0812">Transmembrane</keyword>
<feature type="transmembrane region" description="Helical" evidence="6">
    <location>
        <begin position="21"/>
        <end position="40"/>
    </location>
</feature>
<dbReference type="EMBL" id="POSP01000003">
    <property type="protein sequence ID" value="PND37166.1"/>
    <property type="molecule type" value="Genomic_DNA"/>
</dbReference>
<evidence type="ECO:0008006" key="9">
    <source>
        <dbReference type="Google" id="ProtNLM"/>
    </source>
</evidence>
<dbReference type="OrthoDB" id="3296441at2"/>
<evidence type="ECO:0000313" key="7">
    <source>
        <dbReference type="EMBL" id="PND37166.1"/>
    </source>
</evidence>
<gene>
    <name evidence="7" type="ORF">C1O66_06200</name>
</gene>
<evidence type="ECO:0000313" key="8">
    <source>
        <dbReference type="Proteomes" id="UP000235916"/>
    </source>
</evidence>
<keyword evidence="5 6" id="KW-0472">Membrane</keyword>
<dbReference type="AlphaFoldDB" id="A0A2N8KUN4"/>
<feature type="transmembrane region" description="Helical" evidence="6">
    <location>
        <begin position="112"/>
        <end position="132"/>
    </location>
</feature>
<accession>A0A2N8KUN4</accession>
<dbReference type="Proteomes" id="UP000235916">
    <property type="component" value="Unassembled WGS sequence"/>
</dbReference>
<feature type="transmembrane region" description="Helical" evidence="6">
    <location>
        <begin position="52"/>
        <end position="76"/>
    </location>
</feature>
<dbReference type="InterPro" id="IPR051461">
    <property type="entry name" value="UPF0750_membrane"/>
</dbReference>
<name>A0A2N8KUN4_9BURK</name>
<feature type="transmembrane region" description="Helical" evidence="6">
    <location>
        <begin position="180"/>
        <end position="197"/>
    </location>
</feature>
<sequence>MSLRETLSRSFRHSPLEDVQAIVTGTLFVALGVALFKQAGMLTGGTVGIAFLLHYASGLPFGALFFCINLPFYWLAYRRMGLPFTLRTIAAVSLMALLAEVLPHWLKFAELNIWFAAITGGLLIGAGMLILFRHRASLGGLNVLVLYLQEKRGWRAGYVQAGLDGLILLSALAFVAPERVGLSLVGMVAINAALAINHRPGRYVGMS</sequence>
<protein>
    <recommendedName>
        <fullName evidence="9">YitT family protein</fullName>
    </recommendedName>
</protein>
<evidence type="ECO:0000256" key="5">
    <source>
        <dbReference type="ARBA" id="ARBA00023136"/>
    </source>
</evidence>
<dbReference type="PANTHER" id="PTHR33545:SF5">
    <property type="entry name" value="UPF0750 MEMBRANE PROTEIN YITT"/>
    <property type="match status" value="1"/>
</dbReference>
<dbReference type="GO" id="GO:0005886">
    <property type="term" value="C:plasma membrane"/>
    <property type="evidence" value="ECO:0007669"/>
    <property type="project" value="UniProtKB-SubCell"/>
</dbReference>
<evidence type="ECO:0000256" key="3">
    <source>
        <dbReference type="ARBA" id="ARBA00022692"/>
    </source>
</evidence>
<feature type="transmembrane region" description="Helical" evidence="6">
    <location>
        <begin position="153"/>
        <end position="174"/>
    </location>
</feature>
<dbReference type="Pfam" id="PF02588">
    <property type="entry name" value="YitT_membrane"/>
    <property type="match status" value="1"/>
</dbReference>
<keyword evidence="8" id="KW-1185">Reference proteome</keyword>
<evidence type="ECO:0000256" key="1">
    <source>
        <dbReference type="ARBA" id="ARBA00004651"/>
    </source>
</evidence>
<proteinExistence type="predicted"/>
<dbReference type="InterPro" id="IPR003740">
    <property type="entry name" value="YitT"/>
</dbReference>
<reference evidence="7 8" key="1">
    <citation type="submission" date="2018-01" db="EMBL/GenBank/DDBJ databases">
        <title>Draft genome sequence of Paucibacter aquatile CR182 isolated from freshwater of the Nakdong River.</title>
        <authorList>
            <person name="Choi A."/>
            <person name="Chung E.J."/>
        </authorList>
    </citation>
    <scope>NUCLEOTIDE SEQUENCE [LARGE SCALE GENOMIC DNA]</scope>
    <source>
        <strain evidence="7 8">CR182</strain>
    </source>
</reference>
<keyword evidence="4 6" id="KW-1133">Transmembrane helix</keyword>
<keyword evidence="2" id="KW-1003">Cell membrane</keyword>
<evidence type="ECO:0000256" key="4">
    <source>
        <dbReference type="ARBA" id="ARBA00022989"/>
    </source>
</evidence>
<organism evidence="7 8">
    <name type="scientific">Kinneretia aquatilis</name>
    <dbReference type="NCBI Taxonomy" id="2070761"/>
    <lineage>
        <taxon>Bacteria</taxon>
        <taxon>Pseudomonadati</taxon>
        <taxon>Pseudomonadota</taxon>
        <taxon>Betaproteobacteria</taxon>
        <taxon>Burkholderiales</taxon>
        <taxon>Sphaerotilaceae</taxon>
        <taxon>Roseateles</taxon>
    </lineage>
</organism>
<comment type="subcellular location">
    <subcellularLocation>
        <location evidence="1">Cell membrane</location>
        <topology evidence="1">Multi-pass membrane protein</topology>
    </subcellularLocation>
</comment>
<dbReference type="PANTHER" id="PTHR33545">
    <property type="entry name" value="UPF0750 MEMBRANE PROTEIN YITT-RELATED"/>
    <property type="match status" value="1"/>
</dbReference>